<reference evidence="2 3" key="1">
    <citation type="submission" date="2019-03" db="EMBL/GenBank/DDBJ databases">
        <title>Above-ground endophytic microbial communities from plants in different locations in the United States.</title>
        <authorList>
            <person name="Frank C."/>
        </authorList>
    </citation>
    <scope>NUCLEOTIDE SEQUENCE [LARGE SCALE GENOMIC DNA]</scope>
    <source>
        <strain evidence="2 3">LP_13_YM</strain>
    </source>
</reference>
<sequence length="284" mass="32119">MPTMPEDLILDRHVRQPSAGTPGVALARTSHVGAPPDMPEGRLELCYQPQLHLSSGRVVAVEALARWRHPRRGLLTPDRFLPAIVACGQMREFTTRVLSECFRCLDTLRDRGYGHMAVAINVSWDWIVDYGNIEEAISLVYEAGHSPDKIIIEITENARLIKNEQAIRNLDRLRNRGFTISLDDFGSGYNAIEHLRYMPLDEIKIDRSLAYRSSEDERGRQILQCLVEMIHMLGHEVTIEGISRKDDLILATHLRADTAQGNFIAHAMPVDRLLSWLDARNHGG</sequence>
<gene>
    <name evidence="2" type="ORF">EC912_101690</name>
</gene>
<evidence type="ECO:0000313" key="3">
    <source>
        <dbReference type="Proteomes" id="UP000295645"/>
    </source>
</evidence>
<dbReference type="InterPro" id="IPR035919">
    <property type="entry name" value="EAL_sf"/>
</dbReference>
<organism evidence="2 3">
    <name type="scientific">Luteibacter rhizovicinus</name>
    <dbReference type="NCBI Taxonomy" id="242606"/>
    <lineage>
        <taxon>Bacteria</taxon>
        <taxon>Pseudomonadati</taxon>
        <taxon>Pseudomonadota</taxon>
        <taxon>Gammaproteobacteria</taxon>
        <taxon>Lysobacterales</taxon>
        <taxon>Rhodanobacteraceae</taxon>
        <taxon>Luteibacter</taxon>
    </lineage>
</organism>
<dbReference type="SUPFAM" id="SSF141868">
    <property type="entry name" value="EAL domain-like"/>
    <property type="match status" value="1"/>
</dbReference>
<protein>
    <submittedName>
        <fullName evidence="2">EAL domain-containing protein (Putative c-di-GMP-specific phosphodiesterase class I)</fullName>
    </submittedName>
</protein>
<dbReference type="PROSITE" id="PS50883">
    <property type="entry name" value="EAL"/>
    <property type="match status" value="1"/>
</dbReference>
<dbReference type="SMART" id="SM00052">
    <property type="entry name" value="EAL"/>
    <property type="match status" value="1"/>
</dbReference>
<evidence type="ECO:0000259" key="1">
    <source>
        <dbReference type="PROSITE" id="PS50883"/>
    </source>
</evidence>
<dbReference type="InterPro" id="IPR001633">
    <property type="entry name" value="EAL_dom"/>
</dbReference>
<dbReference type="Pfam" id="PF00563">
    <property type="entry name" value="EAL"/>
    <property type="match status" value="1"/>
</dbReference>
<dbReference type="AlphaFoldDB" id="A0A4R3Z1L2"/>
<dbReference type="Proteomes" id="UP000295645">
    <property type="component" value="Unassembled WGS sequence"/>
</dbReference>
<evidence type="ECO:0000313" key="2">
    <source>
        <dbReference type="EMBL" id="TCV97673.1"/>
    </source>
</evidence>
<dbReference type="GO" id="GO:0071111">
    <property type="term" value="F:cyclic-guanylate-specific phosphodiesterase activity"/>
    <property type="evidence" value="ECO:0007669"/>
    <property type="project" value="InterPro"/>
</dbReference>
<proteinExistence type="predicted"/>
<dbReference type="Gene3D" id="3.20.20.450">
    <property type="entry name" value="EAL domain"/>
    <property type="match status" value="1"/>
</dbReference>
<dbReference type="PANTHER" id="PTHR33121:SF70">
    <property type="entry name" value="SIGNALING PROTEIN YKOW"/>
    <property type="match status" value="1"/>
</dbReference>
<dbReference type="InterPro" id="IPR050706">
    <property type="entry name" value="Cyclic-di-GMP_PDE-like"/>
</dbReference>
<dbReference type="CDD" id="cd01948">
    <property type="entry name" value="EAL"/>
    <property type="match status" value="1"/>
</dbReference>
<name>A0A4R3Z1L2_9GAMM</name>
<feature type="domain" description="EAL" evidence="1">
    <location>
        <begin position="25"/>
        <end position="281"/>
    </location>
</feature>
<dbReference type="PANTHER" id="PTHR33121">
    <property type="entry name" value="CYCLIC DI-GMP PHOSPHODIESTERASE PDEF"/>
    <property type="match status" value="1"/>
</dbReference>
<comment type="caution">
    <text evidence="2">The sequence shown here is derived from an EMBL/GenBank/DDBJ whole genome shotgun (WGS) entry which is preliminary data.</text>
</comment>
<accession>A0A4R3Z1L2</accession>
<dbReference type="EMBL" id="SMCS01000001">
    <property type="protein sequence ID" value="TCV97673.1"/>
    <property type="molecule type" value="Genomic_DNA"/>
</dbReference>
<keyword evidence="3" id="KW-1185">Reference proteome</keyword>